<organism evidence="1">
    <name type="scientific">Anguilla anguilla</name>
    <name type="common">European freshwater eel</name>
    <name type="synonym">Muraena anguilla</name>
    <dbReference type="NCBI Taxonomy" id="7936"/>
    <lineage>
        <taxon>Eukaryota</taxon>
        <taxon>Metazoa</taxon>
        <taxon>Chordata</taxon>
        <taxon>Craniata</taxon>
        <taxon>Vertebrata</taxon>
        <taxon>Euteleostomi</taxon>
        <taxon>Actinopterygii</taxon>
        <taxon>Neopterygii</taxon>
        <taxon>Teleostei</taxon>
        <taxon>Anguilliformes</taxon>
        <taxon>Anguillidae</taxon>
        <taxon>Anguilla</taxon>
    </lineage>
</organism>
<proteinExistence type="predicted"/>
<dbReference type="EMBL" id="GBXM01035688">
    <property type="protein sequence ID" value="JAH72889.1"/>
    <property type="molecule type" value="Transcribed_RNA"/>
</dbReference>
<reference evidence="1" key="1">
    <citation type="submission" date="2014-11" db="EMBL/GenBank/DDBJ databases">
        <authorList>
            <person name="Amaro Gonzalez C."/>
        </authorList>
    </citation>
    <scope>NUCLEOTIDE SEQUENCE</scope>
</reference>
<accession>A0A0E9V446</accession>
<name>A0A0E9V446_ANGAN</name>
<evidence type="ECO:0000313" key="1">
    <source>
        <dbReference type="EMBL" id="JAH72889.1"/>
    </source>
</evidence>
<sequence length="16" mass="1850">MVIADLRTFLKGLILF</sequence>
<dbReference type="AlphaFoldDB" id="A0A0E9V446"/>
<reference evidence="1" key="2">
    <citation type="journal article" date="2015" name="Fish Shellfish Immunol.">
        <title>Early steps in the European eel (Anguilla anguilla)-Vibrio vulnificus interaction in the gills: Role of the RtxA13 toxin.</title>
        <authorList>
            <person name="Callol A."/>
            <person name="Pajuelo D."/>
            <person name="Ebbesson L."/>
            <person name="Teles M."/>
            <person name="MacKenzie S."/>
            <person name="Amaro C."/>
        </authorList>
    </citation>
    <scope>NUCLEOTIDE SEQUENCE</scope>
</reference>
<protein>
    <submittedName>
        <fullName evidence="1">Uncharacterized protein</fullName>
    </submittedName>
</protein>